<organism evidence="1 2">
    <name type="scientific">Colocasia esculenta</name>
    <name type="common">Wild taro</name>
    <name type="synonym">Arum esculentum</name>
    <dbReference type="NCBI Taxonomy" id="4460"/>
    <lineage>
        <taxon>Eukaryota</taxon>
        <taxon>Viridiplantae</taxon>
        <taxon>Streptophyta</taxon>
        <taxon>Embryophyta</taxon>
        <taxon>Tracheophyta</taxon>
        <taxon>Spermatophyta</taxon>
        <taxon>Magnoliopsida</taxon>
        <taxon>Liliopsida</taxon>
        <taxon>Araceae</taxon>
        <taxon>Aroideae</taxon>
        <taxon>Colocasieae</taxon>
        <taxon>Colocasia</taxon>
    </lineage>
</organism>
<sequence length="86" mass="9577">MNKVDTIQDSRCSVKRSGDEVDALSKFNNELESFGGRLELLGSRRKAGNPELHPLHLLLHPEHQLVLDLRKGSDEEPVESDGTGQE</sequence>
<comment type="caution">
    <text evidence="1">The sequence shown here is derived from an EMBL/GenBank/DDBJ whole genome shotgun (WGS) entry which is preliminary data.</text>
</comment>
<accession>A0A843UQ68</accession>
<dbReference type="EMBL" id="NMUH01000725">
    <property type="protein sequence ID" value="MQL83910.1"/>
    <property type="molecule type" value="Genomic_DNA"/>
</dbReference>
<name>A0A843UQ68_COLES</name>
<dbReference type="Proteomes" id="UP000652761">
    <property type="component" value="Unassembled WGS sequence"/>
</dbReference>
<keyword evidence="2" id="KW-1185">Reference proteome</keyword>
<protein>
    <submittedName>
        <fullName evidence="1">Uncharacterized protein</fullName>
    </submittedName>
</protein>
<evidence type="ECO:0000313" key="1">
    <source>
        <dbReference type="EMBL" id="MQL83910.1"/>
    </source>
</evidence>
<gene>
    <name evidence="1" type="ORF">Taro_016404</name>
</gene>
<proteinExistence type="predicted"/>
<dbReference type="AlphaFoldDB" id="A0A843UQ68"/>
<evidence type="ECO:0000313" key="2">
    <source>
        <dbReference type="Proteomes" id="UP000652761"/>
    </source>
</evidence>
<reference evidence="1" key="1">
    <citation type="submission" date="2017-07" db="EMBL/GenBank/DDBJ databases">
        <title>Taro Niue Genome Assembly and Annotation.</title>
        <authorList>
            <person name="Atibalentja N."/>
            <person name="Keating K."/>
            <person name="Fields C.J."/>
        </authorList>
    </citation>
    <scope>NUCLEOTIDE SEQUENCE</scope>
    <source>
        <strain evidence="1">Niue_2</strain>
        <tissue evidence="1">Leaf</tissue>
    </source>
</reference>